<dbReference type="Gene3D" id="3.30.565.10">
    <property type="entry name" value="Histidine kinase-like ATPase, C-terminal domain"/>
    <property type="match status" value="1"/>
</dbReference>
<dbReference type="Pfam" id="PF02518">
    <property type="entry name" value="HATPase_c"/>
    <property type="match status" value="1"/>
</dbReference>
<keyword evidence="9 12" id="KW-1133">Transmembrane helix</keyword>
<evidence type="ECO:0000256" key="9">
    <source>
        <dbReference type="ARBA" id="ARBA00022989"/>
    </source>
</evidence>
<dbReference type="Gene3D" id="3.30.450.20">
    <property type="entry name" value="PAS domain"/>
    <property type="match status" value="4"/>
</dbReference>
<dbReference type="PROSITE" id="PS50109">
    <property type="entry name" value="HIS_KIN"/>
    <property type="match status" value="1"/>
</dbReference>
<evidence type="ECO:0000256" key="10">
    <source>
        <dbReference type="ARBA" id="ARBA00023012"/>
    </source>
</evidence>
<dbReference type="Gene3D" id="1.10.287.130">
    <property type="match status" value="1"/>
</dbReference>
<dbReference type="InterPro" id="IPR004358">
    <property type="entry name" value="Sig_transdc_His_kin-like_C"/>
</dbReference>
<evidence type="ECO:0000256" key="8">
    <source>
        <dbReference type="ARBA" id="ARBA00022777"/>
    </source>
</evidence>
<dbReference type="InterPro" id="IPR003661">
    <property type="entry name" value="HisK_dim/P_dom"/>
</dbReference>
<dbReference type="InterPro" id="IPR013655">
    <property type="entry name" value="PAS_fold_3"/>
</dbReference>
<dbReference type="PROSITE" id="PS50113">
    <property type="entry name" value="PAC"/>
    <property type="match status" value="3"/>
</dbReference>
<dbReference type="InterPro" id="IPR005467">
    <property type="entry name" value="His_kinase_dom"/>
</dbReference>
<dbReference type="CDD" id="cd00082">
    <property type="entry name" value="HisKA"/>
    <property type="match status" value="1"/>
</dbReference>
<evidence type="ECO:0000256" key="5">
    <source>
        <dbReference type="ARBA" id="ARBA00022553"/>
    </source>
</evidence>
<comment type="catalytic activity">
    <reaction evidence="1">
        <text>ATP + protein L-histidine = ADP + protein N-phospho-L-histidine.</text>
        <dbReference type="EC" id="2.7.13.3"/>
    </reaction>
</comment>
<keyword evidence="5" id="KW-0597">Phosphoprotein</keyword>
<evidence type="ECO:0000259" key="16">
    <source>
        <dbReference type="PROSITE" id="PS50885"/>
    </source>
</evidence>
<feature type="transmembrane region" description="Helical" evidence="12">
    <location>
        <begin position="379"/>
        <end position="398"/>
    </location>
</feature>
<dbReference type="InterPro" id="IPR033479">
    <property type="entry name" value="dCache_1"/>
</dbReference>
<evidence type="ECO:0000313" key="18">
    <source>
        <dbReference type="Proteomes" id="UP001576776"/>
    </source>
</evidence>
<feature type="domain" description="PAC" evidence="15">
    <location>
        <begin position="542"/>
        <end position="593"/>
    </location>
</feature>
<organism evidence="17 18">
    <name type="scientific">Floridaenema fluviatile BLCC-F154</name>
    <dbReference type="NCBI Taxonomy" id="3153640"/>
    <lineage>
        <taxon>Bacteria</taxon>
        <taxon>Bacillati</taxon>
        <taxon>Cyanobacteriota</taxon>
        <taxon>Cyanophyceae</taxon>
        <taxon>Oscillatoriophycideae</taxon>
        <taxon>Aerosakkonematales</taxon>
        <taxon>Aerosakkonemataceae</taxon>
        <taxon>Floridanema</taxon>
        <taxon>Floridanema fluviatile</taxon>
    </lineage>
</organism>
<feature type="domain" description="HAMP" evidence="16">
    <location>
        <begin position="399"/>
        <end position="452"/>
    </location>
</feature>
<evidence type="ECO:0000256" key="4">
    <source>
        <dbReference type="ARBA" id="ARBA00022475"/>
    </source>
</evidence>
<dbReference type="Pfam" id="PF00672">
    <property type="entry name" value="HAMP"/>
    <property type="match status" value="1"/>
</dbReference>
<dbReference type="NCBIfam" id="TIGR00229">
    <property type="entry name" value="sensory_box"/>
    <property type="match status" value="3"/>
</dbReference>
<dbReference type="RefSeq" id="WP_413259966.1">
    <property type="nucleotide sequence ID" value="NZ_JBHFNS010000090.1"/>
</dbReference>
<feature type="domain" description="PAS" evidence="14">
    <location>
        <begin position="594"/>
        <end position="667"/>
    </location>
</feature>
<keyword evidence="7 12" id="KW-0812">Transmembrane</keyword>
<feature type="domain" description="PAC" evidence="15">
    <location>
        <begin position="800"/>
        <end position="854"/>
    </location>
</feature>
<gene>
    <name evidence="17" type="ORF">ACE1B6_24810</name>
</gene>
<dbReference type="InterPro" id="IPR000014">
    <property type="entry name" value="PAS"/>
</dbReference>
<keyword evidence="8" id="KW-0418">Kinase</keyword>
<dbReference type="InterPro" id="IPR052162">
    <property type="entry name" value="Sensor_kinase/Photoreceptor"/>
</dbReference>
<dbReference type="EC" id="2.7.13.3" evidence="3"/>
<feature type="domain" description="Histidine kinase" evidence="13">
    <location>
        <begin position="858"/>
        <end position="1093"/>
    </location>
</feature>
<evidence type="ECO:0000259" key="15">
    <source>
        <dbReference type="PROSITE" id="PS50113"/>
    </source>
</evidence>
<dbReference type="SUPFAM" id="SSF55874">
    <property type="entry name" value="ATPase domain of HSP90 chaperone/DNA topoisomerase II/histidine kinase"/>
    <property type="match status" value="1"/>
</dbReference>
<dbReference type="PANTHER" id="PTHR43304">
    <property type="entry name" value="PHYTOCHROME-LIKE PROTEIN CPH1"/>
    <property type="match status" value="1"/>
</dbReference>
<dbReference type="InterPro" id="IPR000700">
    <property type="entry name" value="PAS-assoc_C"/>
</dbReference>
<protein>
    <recommendedName>
        <fullName evidence="3">histidine kinase</fullName>
        <ecNumber evidence="3">2.7.13.3</ecNumber>
    </recommendedName>
</protein>
<feature type="transmembrane region" description="Helical" evidence="12">
    <location>
        <begin position="20"/>
        <end position="44"/>
    </location>
</feature>
<dbReference type="SMART" id="SM00388">
    <property type="entry name" value="HisKA"/>
    <property type="match status" value="1"/>
</dbReference>
<dbReference type="SMART" id="SM00387">
    <property type="entry name" value="HATPase_c"/>
    <property type="match status" value="1"/>
</dbReference>
<evidence type="ECO:0000256" key="12">
    <source>
        <dbReference type="SAM" id="Phobius"/>
    </source>
</evidence>
<dbReference type="CDD" id="cd00130">
    <property type="entry name" value="PAS"/>
    <property type="match status" value="3"/>
</dbReference>
<evidence type="ECO:0000256" key="1">
    <source>
        <dbReference type="ARBA" id="ARBA00000085"/>
    </source>
</evidence>
<dbReference type="InterPro" id="IPR001610">
    <property type="entry name" value="PAC"/>
</dbReference>
<feature type="domain" description="PAC" evidence="15">
    <location>
        <begin position="669"/>
        <end position="721"/>
    </location>
</feature>
<evidence type="ECO:0000259" key="13">
    <source>
        <dbReference type="PROSITE" id="PS50109"/>
    </source>
</evidence>
<dbReference type="Pfam" id="PF02743">
    <property type="entry name" value="dCache_1"/>
    <property type="match status" value="1"/>
</dbReference>
<evidence type="ECO:0000256" key="3">
    <source>
        <dbReference type="ARBA" id="ARBA00012438"/>
    </source>
</evidence>
<comment type="caution">
    <text evidence="17">The sequence shown here is derived from an EMBL/GenBank/DDBJ whole genome shotgun (WGS) entry which is preliminary data.</text>
</comment>
<dbReference type="InterPro" id="IPR036097">
    <property type="entry name" value="HisK_dim/P_sf"/>
</dbReference>
<dbReference type="PROSITE" id="PS50112">
    <property type="entry name" value="PAS"/>
    <property type="match status" value="1"/>
</dbReference>
<dbReference type="InterPro" id="IPR003594">
    <property type="entry name" value="HATPase_dom"/>
</dbReference>
<evidence type="ECO:0000256" key="2">
    <source>
        <dbReference type="ARBA" id="ARBA00004651"/>
    </source>
</evidence>
<sequence>MPSFRSPFLQLFPVNSAKIPLRWLLVVPFVLQTVGAVALVGYLSDRSGQQAVEKLAHQLMKNVGLQVTQELDRYLQNAHQFNKHQIAAVESGAIDLENLDRLHRYLILQHRQTEDLTTLLLGTAQGDFRVSHHVNPKEFGVVTNLKPGELPFEASFSNPSNPANLHLYSIDETGKLRRYLETIKNIDVRDRPWYRQAVKTGKAGWTSPFQIGSTNILAINAYTPFYNKSRQLLGVFAVNISLNQLSDFLQRLEVGKSGEVFIIERNGLSIADSTSETSYSVVGNLKEGIPQPGTVTFKRRFPSEIPNSAIQDSYQYLQAKFSNLATIKSPQALNFQIRGKSYFLNVSPYQDKYGLDWLVVTVIPESDFMAQVHSNKRTTVLLCLLTLGLAIASGLIIANRLTKPITRLNQVSKNLAAGDLSQRLPNDSKIIELQGLAQSFNKMAEQLQKLFQSQVEAEATRLSEAHFRQLATSIPGMIYTYSQHPDGSHSLDYVCDYSRYILELEPEQAIADVNLVLDQIHPDDRPAHDAAVQRSRATLEPFSFAFRSITPSGKLKWLEANSRPLRQNNGTITWYGILLDVSDRKQAEAQLKKSEANLKKAQEIAHLGNWEYNFATKEVYWSEEVYQIHGLDPDQSIPTGVKAKVYIHPDEHEKYQQEILEKFAQGESFITDLKIFHTDGSTRYIETRGEPQFNAQNQLIGFWGTVQDITDRKLADIARQESETRLRLALEVSGAVVWEHNLETDEFFLSKTVSLTNYVLPISAEKIPYFQARALVHPDDGEAYDRAYQEAIAQCGQFQSEHRVWVINPQKTGEWRWTQAIARVITDSTGKPTRMIGIAVDITDRRKLDTIKDEFLSVVSHELRTPLTSLRGSLGILESGVLKNKPDKAQRMLEVAVNNTDRLVRLVNDILTLQRLESGKVSLVKEVCQVSDLLEQAVESMQAIANQANITLEWVPLNASVLASSDEIIQALINLLGNAIKFSPPESKIWLKAEVTNNSDLRIREKFPDQNAIPTNYILFSITDQGRGIPPDKLESIFGRFQQVDSSDSRQKGGTGLGLAICKNIIQRHQGEIWVESAIDRGSTFYFTLPLTHAPV</sequence>
<dbReference type="CDD" id="cd16922">
    <property type="entry name" value="HATPase_EvgS-ArcB-TorS-like"/>
    <property type="match status" value="1"/>
</dbReference>
<keyword evidence="4" id="KW-1003">Cell membrane</keyword>
<dbReference type="Proteomes" id="UP001576776">
    <property type="component" value="Unassembled WGS sequence"/>
</dbReference>
<proteinExistence type="predicted"/>
<dbReference type="Pfam" id="PF00512">
    <property type="entry name" value="HisKA"/>
    <property type="match status" value="1"/>
</dbReference>
<dbReference type="PROSITE" id="PS50885">
    <property type="entry name" value="HAMP"/>
    <property type="match status" value="1"/>
</dbReference>
<dbReference type="InterPro" id="IPR003660">
    <property type="entry name" value="HAMP_dom"/>
</dbReference>
<name>A0ABV4YI23_9CYAN</name>
<dbReference type="Gene3D" id="6.10.340.10">
    <property type="match status" value="1"/>
</dbReference>
<evidence type="ECO:0000256" key="6">
    <source>
        <dbReference type="ARBA" id="ARBA00022679"/>
    </source>
</evidence>
<comment type="subcellular location">
    <subcellularLocation>
        <location evidence="2">Cell membrane</location>
        <topology evidence="2">Multi-pass membrane protein</topology>
    </subcellularLocation>
</comment>
<dbReference type="SMART" id="SM00086">
    <property type="entry name" value="PAC"/>
    <property type="match status" value="3"/>
</dbReference>
<dbReference type="SUPFAM" id="SSF55785">
    <property type="entry name" value="PYP-like sensor domain (PAS domain)"/>
    <property type="match status" value="3"/>
</dbReference>
<dbReference type="SUPFAM" id="SSF47384">
    <property type="entry name" value="Homodimeric domain of signal transducing histidine kinase"/>
    <property type="match status" value="1"/>
</dbReference>
<dbReference type="InterPro" id="IPR035965">
    <property type="entry name" value="PAS-like_dom_sf"/>
</dbReference>
<evidence type="ECO:0000256" key="11">
    <source>
        <dbReference type="ARBA" id="ARBA00023136"/>
    </source>
</evidence>
<dbReference type="CDD" id="cd12913">
    <property type="entry name" value="PDC1_MCP_like"/>
    <property type="match status" value="1"/>
</dbReference>
<dbReference type="PANTHER" id="PTHR43304:SF1">
    <property type="entry name" value="PAC DOMAIN-CONTAINING PROTEIN"/>
    <property type="match status" value="1"/>
</dbReference>
<reference evidence="17 18" key="1">
    <citation type="submission" date="2024-09" db="EMBL/GenBank/DDBJ databases">
        <title>Floridaenema gen nov. (Aerosakkonemataceae, Aerosakkonematales ord. nov., Cyanobacteria) from benthic tropical and subtropical fresh waters, with the description of four new species.</title>
        <authorList>
            <person name="Moretto J.A."/>
            <person name="Berthold D.E."/>
            <person name="Lefler F.W."/>
            <person name="Huang I.-S."/>
            <person name="Laughinghouse H. IV."/>
        </authorList>
    </citation>
    <scope>NUCLEOTIDE SEQUENCE [LARGE SCALE GENOMIC DNA]</scope>
    <source>
        <strain evidence="17 18">BLCC-F154</strain>
    </source>
</reference>
<evidence type="ECO:0000256" key="7">
    <source>
        <dbReference type="ARBA" id="ARBA00022692"/>
    </source>
</evidence>
<keyword evidence="10" id="KW-0902">Two-component regulatory system</keyword>
<dbReference type="CDD" id="cd06225">
    <property type="entry name" value="HAMP"/>
    <property type="match status" value="1"/>
</dbReference>
<dbReference type="SMART" id="SM00304">
    <property type="entry name" value="HAMP"/>
    <property type="match status" value="1"/>
</dbReference>
<keyword evidence="11 12" id="KW-0472">Membrane</keyword>
<dbReference type="SUPFAM" id="SSF158472">
    <property type="entry name" value="HAMP domain-like"/>
    <property type="match status" value="1"/>
</dbReference>
<dbReference type="EMBL" id="JBHFNS010000090">
    <property type="protein sequence ID" value="MFB2938482.1"/>
    <property type="molecule type" value="Genomic_DNA"/>
</dbReference>
<keyword evidence="6" id="KW-0808">Transferase</keyword>
<keyword evidence="18" id="KW-1185">Reference proteome</keyword>
<dbReference type="InterPro" id="IPR036890">
    <property type="entry name" value="HATPase_C_sf"/>
</dbReference>
<dbReference type="Pfam" id="PF08447">
    <property type="entry name" value="PAS_3"/>
    <property type="match status" value="3"/>
</dbReference>
<evidence type="ECO:0000313" key="17">
    <source>
        <dbReference type="EMBL" id="MFB2938482.1"/>
    </source>
</evidence>
<dbReference type="Gene3D" id="2.10.70.100">
    <property type="match status" value="1"/>
</dbReference>
<dbReference type="PRINTS" id="PR00344">
    <property type="entry name" value="BCTRLSENSOR"/>
</dbReference>
<accession>A0ABV4YI23</accession>
<evidence type="ECO:0000259" key="14">
    <source>
        <dbReference type="PROSITE" id="PS50112"/>
    </source>
</evidence>